<dbReference type="OrthoDB" id="13803at2"/>
<name>A0A2S7KL39_9FLAO</name>
<keyword evidence="10" id="KW-1185">Reference proteome</keyword>
<reference evidence="9 10" key="1">
    <citation type="submission" date="2016-11" db="EMBL/GenBank/DDBJ databases">
        <title>Trade-off between light-utilization and light-protection in marine flavobacteria.</title>
        <authorList>
            <person name="Kumagai Y."/>
        </authorList>
    </citation>
    <scope>NUCLEOTIDE SEQUENCE [LARGE SCALE GENOMIC DNA]</scope>
    <source>
        <strain evidence="9 10">ATCC 700397</strain>
    </source>
</reference>
<dbReference type="Gene3D" id="1.20.1600.10">
    <property type="entry name" value="Outer membrane efflux proteins (OEP)"/>
    <property type="match status" value="1"/>
</dbReference>
<evidence type="ECO:0000256" key="7">
    <source>
        <dbReference type="ARBA" id="ARBA00023237"/>
    </source>
</evidence>
<dbReference type="EMBL" id="MQUA01000014">
    <property type="protein sequence ID" value="PQB03328.1"/>
    <property type="molecule type" value="Genomic_DNA"/>
</dbReference>
<evidence type="ECO:0000313" key="9">
    <source>
        <dbReference type="EMBL" id="PQB03328.1"/>
    </source>
</evidence>
<evidence type="ECO:0008006" key="11">
    <source>
        <dbReference type="Google" id="ProtNLM"/>
    </source>
</evidence>
<dbReference type="GO" id="GO:0015288">
    <property type="term" value="F:porin activity"/>
    <property type="evidence" value="ECO:0007669"/>
    <property type="project" value="TreeGrafter"/>
</dbReference>
<protein>
    <recommendedName>
        <fullName evidence="11">Transporter</fullName>
    </recommendedName>
</protein>
<evidence type="ECO:0000256" key="2">
    <source>
        <dbReference type="ARBA" id="ARBA00007613"/>
    </source>
</evidence>
<feature type="signal peptide" evidence="8">
    <location>
        <begin position="1"/>
        <end position="27"/>
    </location>
</feature>
<evidence type="ECO:0000256" key="5">
    <source>
        <dbReference type="ARBA" id="ARBA00022692"/>
    </source>
</evidence>
<evidence type="ECO:0000313" key="10">
    <source>
        <dbReference type="Proteomes" id="UP000239522"/>
    </source>
</evidence>
<dbReference type="Pfam" id="PF02321">
    <property type="entry name" value="OEP"/>
    <property type="match status" value="1"/>
</dbReference>
<keyword evidence="8" id="KW-0732">Signal</keyword>
<evidence type="ECO:0000256" key="3">
    <source>
        <dbReference type="ARBA" id="ARBA00022448"/>
    </source>
</evidence>
<organism evidence="9 10">
    <name type="scientific">Polaribacter filamentus</name>
    <dbReference type="NCBI Taxonomy" id="53483"/>
    <lineage>
        <taxon>Bacteria</taxon>
        <taxon>Pseudomonadati</taxon>
        <taxon>Bacteroidota</taxon>
        <taxon>Flavobacteriia</taxon>
        <taxon>Flavobacteriales</taxon>
        <taxon>Flavobacteriaceae</taxon>
    </lineage>
</organism>
<evidence type="ECO:0000256" key="8">
    <source>
        <dbReference type="SAM" id="SignalP"/>
    </source>
</evidence>
<comment type="caution">
    <text evidence="9">The sequence shown here is derived from an EMBL/GenBank/DDBJ whole genome shotgun (WGS) entry which is preliminary data.</text>
</comment>
<keyword evidence="7" id="KW-0998">Cell outer membrane</keyword>
<proteinExistence type="inferred from homology"/>
<dbReference type="GO" id="GO:0009279">
    <property type="term" value="C:cell outer membrane"/>
    <property type="evidence" value="ECO:0007669"/>
    <property type="project" value="UniProtKB-SubCell"/>
</dbReference>
<keyword evidence="5" id="KW-0812">Transmembrane</keyword>
<keyword evidence="3" id="KW-0813">Transport</keyword>
<comment type="similarity">
    <text evidence="2">Belongs to the outer membrane factor (OMF) (TC 1.B.17) family.</text>
</comment>
<gene>
    <name evidence="9" type="ORF">BST83_18685</name>
</gene>
<dbReference type="Proteomes" id="UP000239522">
    <property type="component" value="Unassembled WGS sequence"/>
</dbReference>
<evidence type="ECO:0000256" key="4">
    <source>
        <dbReference type="ARBA" id="ARBA00022452"/>
    </source>
</evidence>
<dbReference type="SUPFAM" id="SSF56954">
    <property type="entry name" value="Outer membrane efflux proteins (OEP)"/>
    <property type="match status" value="1"/>
</dbReference>
<dbReference type="InterPro" id="IPR051906">
    <property type="entry name" value="TolC-like"/>
</dbReference>
<keyword evidence="6" id="KW-0472">Membrane</keyword>
<dbReference type="GO" id="GO:1990281">
    <property type="term" value="C:efflux pump complex"/>
    <property type="evidence" value="ECO:0007669"/>
    <property type="project" value="TreeGrafter"/>
</dbReference>
<sequence>MKKQLKIKLRQIIILLSFMLCTIEASAQSILDTYVKEGLISNQQYLKQLLSIDIAQEESNISKSLLFPDISFNASYLLSGGGRTIGFPVGDLLNPAYATLNQLTNSNQFPTDLENFNEQLLPNNFHETKIRIIQPILNTNIYFGYKAKKALISLSEAKTNAYRNQLKFEIKKAYFNHLKVLEQKTILDSTRLVVKELVRVNGKFVKYGLATKDVLYNAEAQLYEVDAQLTQAQKNISTSRNFFNFLLNRDLETPIDRDELIGFEREIFSIKKLQNNALTNRTEVNQVQSGIDASDYEIKRSKGFLIPDISVAGEFGYQGFGYEFDRNQDYYLISFNLSWSIFQGGKNNAQVRKAKFEKKQLEADLSDIKKRIQLEVSTAVYEYEETLKVYDLQLALLKSAKENFKIVQGKYRQNKVLLVEFNESRTQLTTAQLKESIARFNIKIAKANLDRTIQIK</sequence>
<dbReference type="AlphaFoldDB" id="A0A2S7KL39"/>
<dbReference type="InterPro" id="IPR003423">
    <property type="entry name" value="OMP_efflux"/>
</dbReference>
<dbReference type="GO" id="GO:0015562">
    <property type="term" value="F:efflux transmembrane transporter activity"/>
    <property type="evidence" value="ECO:0007669"/>
    <property type="project" value="InterPro"/>
</dbReference>
<dbReference type="RefSeq" id="WP_104811246.1">
    <property type="nucleotide sequence ID" value="NZ_MQUA01000014.1"/>
</dbReference>
<dbReference type="PANTHER" id="PTHR30026:SF20">
    <property type="entry name" value="OUTER MEMBRANE PROTEIN TOLC"/>
    <property type="match status" value="1"/>
</dbReference>
<feature type="chain" id="PRO_5015398342" description="Transporter" evidence="8">
    <location>
        <begin position="28"/>
        <end position="456"/>
    </location>
</feature>
<dbReference type="PANTHER" id="PTHR30026">
    <property type="entry name" value="OUTER MEMBRANE PROTEIN TOLC"/>
    <property type="match status" value="1"/>
</dbReference>
<evidence type="ECO:0000256" key="1">
    <source>
        <dbReference type="ARBA" id="ARBA00004442"/>
    </source>
</evidence>
<keyword evidence="4" id="KW-1134">Transmembrane beta strand</keyword>
<comment type="subcellular location">
    <subcellularLocation>
        <location evidence="1">Cell outer membrane</location>
    </subcellularLocation>
</comment>
<accession>A0A2S7KL39</accession>
<evidence type="ECO:0000256" key="6">
    <source>
        <dbReference type="ARBA" id="ARBA00023136"/>
    </source>
</evidence>